<protein>
    <submittedName>
        <fullName evidence="2">Uncharacterized protein</fullName>
    </submittedName>
</protein>
<dbReference type="EMBL" id="OV121132">
    <property type="protein sequence ID" value="CAH0546611.1"/>
    <property type="molecule type" value="Genomic_DNA"/>
</dbReference>
<name>A0A9P0ARE6_BRAAE</name>
<organism evidence="2 3">
    <name type="scientific">Brassicogethes aeneus</name>
    <name type="common">Rape pollen beetle</name>
    <name type="synonym">Meligethes aeneus</name>
    <dbReference type="NCBI Taxonomy" id="1431903"/>
    <lineage>
        <taxon>Eukaryota</taxon>
        <taxon>Metazoa</taxon>
        <taxon>Ecdysozoa</taxon>
        <taxon>Arthropoda</taxon>
        <taxon>Hexapoda</taxon>
        <taxon>Insecta</taxon>
        <taxon>Pterygota</taxon>
        <taxon>Neoptera</taxon>
        <taxon>Endopterygota</taxon>
        <taxon>Coleoptera</taxon>
        <taxon>Polyphaga</taxon>
        <taxon>Cucujiformia</taxon>
        <taxon>Nitidulidae</taxon>
        <taxon>Meligethinae</taxon>
        <taxon>Brassicogethes</taxon>
    </lineage>
</organism>
<keyword evidence="3" id="KW-1185">Reference proteome</keyword>
<accession>A0A9P0ARE6</accession>
<evidence type="ECO:0000313" key="3">
    <source>
        <dbReference type="Proteomes" id="UP001154078"/>
    </source>
</evidence>
<keyword evidence="1" id="KW-1133">Transmembrane helix</keyword>
<proteinExistence type="predicted"/>
<dbReference type="OrthoDB" id="10654305at2759"/>
<evidence type="ECO:0000256" key="1">
    <source>
        <dbReference type="SAM" id="Phobius"/>
    </source>
</evidence>
<evidence type="ECO:0000313" key="2">
    <source>
        <dbReference type="EMBL" id="CAH0546611.1"/>
    </source>
</evidence>
<sequence>MEHWMMMCESHCVGCTGLHWCTHGALALGGGRDDDDGKERAAALVLVARMLLVATMRKEHSTTTVAEKTRPKQQHLPVALPLHTNFAQVLECPLEVGMADGRRRPHGSFVSLRSREMKRPRAVAVSAAVWLHTNHPAPPFLLFLCTCIYAPACCTRINITHYHKKLTRLGAGLCTLPATNAAAARLSPDHPSVRLPPTCHTVDPSSYHLTTCITNPPLPFFFVNPSFNYYNYSYYYHLFVAVLTFLFFQ</sequence>
<dbReference type="AlphaFoldDB" id="A0A9P0ARE6"/>
<dbReference type="Proteomes" id="UP001154078">
    <property type="component" value="Chromosome 1"/>
</dbReference>
<keyword evidence="1" id="KW-0472">Membrane</keyword>
<reference evidence="2" key="1">
    <citation type="submission" date="2021-12" db="EMBL/GenBank/DDBJ databases">
        <authorList>
            <person name="King R."/>
        </authorList>
    </citation>
    <scope>NUCLEOTIDE SEQUENCE</scope>
</reference>
<feature type="transmembrane region" description="Helical" evidence="1">
    <location>
        <begin position="229"/>
        <end position="248"/>
    </location>
</feature>
<keyword evidence="1" id="KW-0812">Transmembrane</keyword>
<gene>
    <name evidence="2" type="ORF">MELIAE_LOCUS734</name>
</gene>